<keyword evidence="2" id="KW-0812">Transmembrane</keyword>
<dbReference type="EMBL" id="QGNW01000062">
    <property type="protein sequence ID" value="RVX04034.1"/>
    <property type="molecule type" value="Genomic_DNA"/>
</dbReference>
<evidence type="ECO:0000256" key="2">
    <source>
        <dbReference type="SAM" id="Phobius"/>
    </source>
</evidence>
<name>A0A438J501_VITVI</name>
<gene>
    <name evidence="3" type="ORF">CK203_015715</name>
</gene>
<feature type="transmembrane region" description="Helical" evidence="2">
    <location>
        <begin position="78"/>
        <end position="97"/>
    </location>
</feature>
<keyword evidence="2" id="KW-1133">Transmembrane helix</keyword>
<dbReference type="AlphaFoldDB" id="A0A438J501"/>
<comment type="caution">
    <text evidence="3">The sequence shown here is derived from an EMBL/GenBank/DDBJ whole genome shotgun (WGS) entry which is preliminary data.</text>
</comment>
<sequence length="99" mass="10734">MITTTTTIVAIPPTHSAANPWWRGPSSTIIRFPPSKLRPLSSSPSTSVSVVEEGEEEAPPLPFDAAAPLQSQDPPLGYPFFPVFYSTILIFSLLYSVSE</sequence>
<protein>
    <submittedName>
        <fullName evidence="3">Uncharacterized protein</fullName>
    </submittedName>
</protein>
<accession>A0A438J501</accession>
<feature type="compositionally biased region" description="Low complexity" evidence="1">
    <location>
        <begin position="35"/>
        <end position="51"/>
    </location>
</feature>
<evidence type="ECO:0000313" key="3">
    <source>
        <dbReference type="EMBL" id="RVX04034.1"/>
    </source>
</evidence>
<keyword evidence="2" id="KW-0472">Membrane</keyword>
<reference evidence="3 4" key="1">
    <citation type="journal article" date="2018" name="PLoS Genet.">
        <title>Population sequencing reveals clonal diversity and ancestral inbreeding in the grapevine cultivar Chardonnay.</title>
        <authorList>
            <person name="Roach M.J."/>
            <person name="Johnson D.L."/>
            <person name="Bohlmann J."/>
            <person name="van Vuuren H.J."/>
            <person name="Jones S.J."/>
            <person name="Pretorius I.S."/>
            <person name="Schmidt S.A."/>
            <person name="Borneman A.R."/>
        </authorList>
    </citation>
    <scope>NUCLEOTIDE SEQUENCE [LARGE SCALE GENOMIC DNA]</scope>
    <source>
        <strain evidence="4">cv. Chardonnay</strain>
        <tissue evidence="3">Leaf</tissue>
    </source>
</reference>
<feature type="region of interest" description="Disordered" evidence="1">
    <location>
        <begin position="35"/>
        <end position="66"/>
    </location>
</feature>
<organism evidence="3 4">
    <name type="scientific">Vitis vinifera</name>
    <name type="common">Grape</name>
    <dbReference type="NCBI Taxonomy" id="29760"/>
    <lineage>
        <taxon>Eukaryota</taxon>
        <taxon>Viridiplantae</taxon>
        <taxon>Streptophyta</taxon>
        <taxon>Embryophyta</taxon>
        <taxon>Tracheophyta</taxon>
        <taxon>Spermatophyta</taxon>
        <taxon>Magnoliopsida</taxon>
        <taxon>eudicotyledons</taxon>
        <taxon>Gunneridae</taxon>
        <taxon>Pentapetalae</taxon>
        <taxon>rosids</taxon>
        <taxon>Vitales</taxon>
        <taxon>Vitaceae</taxon>
        <taxon>Viteae</taxon>
        <taxon>Vitis</taxon>
    </lineage>
</organism>
<evidence type="ECO:0000313" key="4">
    <source>
        <dbReference type="Proteomes" id="UP000288805"/>
    </source>
</evidence>
<proteinExistence type="predicted"/>
<evidence type="ECO:0000256" key="1">
    <source>
        <dbReference type="SAM" id="MobiDB-lite"/>
    </source>
</evidence>
<dbReference type="Proteomes" id="UP000288805">
    <property type="component" value="Unassembled WGS sequence"/>
</dbReference>